<evidence type="ECO:0000313" key="8">
    <source>
        <dbReference type="Proteomes" id="UP000600547"/>
    </source>
</evidence>
<feature type="transmembrane region" description="Helical" evidence="5">
    <location>
        <begin position="44"/>
        <end position="63"/>
    </location>
</feature>
<keyword evidence="2 5" id="KW-0812">Transmembrane</keyword>
<feature type="transmembrane region" description="Helical" evidence="5">
    <location>
        <begin position="134"/>
        <end position="154"/>
    </location>
</feature>
<evidence type="ECO:0000256" key="3">
    <source>
        <dbReference type="ARBA" id="ARBA00022989"/>
    </source>
</evidence>
<sequence>MKSPVTSRPESSVQDMFAQSVAVLSRPSPATFERFERRGGLTSALAYVMIAAVVSAVIAALFAGLHSDVTFFGQLLSRLISIPLGFLAYTGAVYLIGRTLFKGTGTYAEVAYSFALFYVPLSIVSTLLGIIPILGWLVMFVIGLVMIYFGFLAAQSSLNLRDQTQAIVTLVLAWIAQLIVAGVIGGLISALFMTGRVISGN</sequence>
<feature type="transmembrane region" description="Helical" evidence="5">
    <location>
        <begin position="75"/>
        <end position="97"/>
    </location>
</feature>
<evidence type="ECO:0000256" key="2">
    <source>
        <dbReference type="ARBA" id="ARBA00022692"/>
    </source>
</evidence>
<dbReference type="AlphaFoldDB" id="A0A8H9GJL7"/>
<keyword evidence="4 5" id="KW-0472">Membrane</keyword>
<reference evidence="8" key="1">
    <citation type="journal article" date="2019" name="Int. J. Syst. Evol. Microbiol.">
        <title>The Global Catalogue of Microorganisms (GCM) 10K type strain sequencing project: providing services to taxonomists for standard genome sequencing and annotation.</title>
        <authorList>
            <consortium name="The Broad Institute Genomics Platform"/>
            <consortium name="The Broad Institute Genome Sequencing Center for Infectious Disease"/>
            <person name="Wu L."/>
            <person name="Ma J."/>
        </authorList>
    </citation>
    <scope>NUCLEOTIDE SEQUENCE [LARGE SCALE GENOMIC DNA]</scope>
    <source>
        <strain evidence="8">JCM 31047</strain>
    </source>
</reference>
<dbReference type="InterPro" id="IPR006977">
    <property type="entry name" value="Yip1_dom"/>
</dbReference>
<dbReference type="RefSeq" id="WP_110830707.1">
    <property type="nucleotide sequence ID" value="NZ_BMQG01000001.1"/>
</dbReference>
<name>A0A8H9GJL7_9DEIO</name>
<evidence type="ECO:0000259" key="6">
    <source>
        <dbReference type="Pfam" id="PF04893"/>
    </source>
</evidence>
<feature type="transmembrane region" description="Helical" evidence="5">
    <location>
        <begin position="109"/>
        <end position="128"/>
    </location>
</feature>
<dbReference type="GO" id="GO:0016020">
    <property type="term" value="C:membrane"/>
    <property type="evidence" value="ECO:0007669"/>
    <property type="project" value="UniProtKB-SubCell"/>
</dbReference>
<comment type="caution">
    <text evidence="7">The sequence shown here is derived from an EMBL/GenBank/DDBJ whole genome shotgun (WGS) entry which is preliminary data.</text>
</comment>
<gene>
    <name evidence="7" type="ORF">GCM10008956_02560</name>
</gene>
<keyword evidence="3 5" id="KW-1133">Transmembrane helix</keyword>
<accession>A0A8H9GJL7</accession>
<protein>
    <submittedName>
        <fullName evidence="7">YIP1 family protein</fullName>
    </submittedName>
</protein>
<evidence type="ECO:0000256" key="5">
    <source>
        <dbReference type="SAM" id="Phobius"/>
    </source>
</evidence>
<evidence type="ECO:0000256" key="1">
    <source>
        <dbReference type="ARBA" id="ARBA00004141"/>
    </source>
</evidence>
<proteinExistence type="predicted"/>
<feature type="transmembrane region" description="Helical" evidence="5">
    <location>
        <begin position="166"/>
        <end position="192"/>
    </location>
</feature>
<dbReference type="Pfam" id="PF04893">
    <property type="entry name" value="Yip1"/>
    <property type="match status" value="1"/>
</dbReference>
<dbReference type="Proteomes" id="UP000600547">
    <property type="component" value="Unassembled WGS sequence"/>
</dbReference>
<comment type="subcellular location">
    <subcellularLocation>
        <location evidence="1">Membrane</location>
        <topology evidence="1">Multi-pass membrane protein</topology>
    </subcellularLocation>
</comment>
<feature type="domain" description="Yip1" evidence="6">
    <location>
        <begin position="23"/>
        <end position="183"/>
    </location>
</feature>
<evidence type="ECO:0000256" key="4">
    <source>
        <dbReference type="ARBA" id="ARBA00023136"/>
    </source>
</evidence>
<dbReference type="EMBL" id="BMQG01000001">
    <property type="protein sequence ID" value="GGM30046.1"/>
    <property type="molecule type" value="Genomic_DNA"/>
</dbReference>
<evidence type="ECO:0000313" key="7">
    <source>
        <dbReference type="EMBL" id="GGM30046.1"/>
    </source>
</evidence>
<organism evidence="7 8">
    <name type="scientific">Deinococcus arenae</name>
    <dbReference type="NCBI Taxonomy" id="1452751"/>
    <lineage>
        <taxon>Bacteria</taxon>
        <taxon>Thermotogati</taxon>
        <taxon>Deinococcota</taxon>
        <taxon>Deinococci</taxon>
        <taxon>Deinococcales</taxon>
        <taxon>Deinococcaceae</taxon>
        <taxon>Deinococcus</taxon>
    </lineage>
</organism>
<keyword evidence="8" id="KW-1185">Reference proteome</keyword>